<protein>
    <submittedName>
        <fullName evidence="1">Uncharacterized protein</fullName>
    </submittedName>
</protein>
<sequence>MGFKIQFSVTCRPCPIFGYLHQFFSIAFSFGRIIQIEFLKLGAIIYSIEFRYANTANNLFFNILFRIKCDKIDAFIRMAIIVITQMI</sequence>
<name>A0A6N2R9X3_9BIFI</name>
<evidence type="ECO:0000313" key="1">
    <source>
        <dbReference type="EMBL" id="VYS77702.1"/>
    </source>
</evidence>
<proteinExistence type="predicted"/>
<reference evidence="1" key="1">
    <citation type="submission" date="2019-11" db="EMBL/GenBank/DDBJ databases">
        <authorList>
            <person name="Feng L."/>
        </authorList>
    </citation>
    <scope>NUCLEOTIDE SEQUENCE</scope>
    <source>
        <strain evidence="1">BdentiumLFYP24</strain>
    </source>
</reference>
<organism evidence="1">
    <name type="scientific">Bifidobacterium dentium</name>
    <dbReference type="NCBI Taxonomy" id="1689"/>
    <lineage>
        <taxon>Bacteria</taxon>
        <taxon>Bacillati</taxon>
        <taxon>Actinomycetota</taxon>
        <taxon>Actinomycetes</taxon>
        <taxon>Bifidobacteriales</taxon>
        <taxon>Bifidobacteriaceae</taxon>
        <taxon>Bifidobacterium</taxon>
    </lineage>
</organism>
<gene>
    <name evidence="1" type="ORF">BDLFYP24_00900</name>
</gene>
<accession>A0A6N2R9X3</accession>
<dbReference type="EMBL" id="CACRSP010000002">
    <property type="protein sequence ID" value="VYS77702.1"/>
    <property type="molecule type" value="Genomic_DNA"/>
</dbReference>
<dbReference type="AlphaFoldDB" id="A0A6N2R9X3"/>